<sequence>LKALVNGYQNYQLEFQNTYFGRPGNNRKVSHYCHKGLMSIE</sequence>
<evidence type="ECO:0000313" key="2">
    <source>
        <dbReference type="Proteomes" id="UP000789570"/>
    </source>
</evidence>
<feature type="non-terminal residue" evidence="1">
    <location>
        <position position="41"/>
    </location>
</feature>
<gene>
    <name evidence="1" type="ORF">FCALED_LOCUS17276</name>
</gene>
<accession>A0A9N9NXY9</accession>
<dbReference type="AlphaFoldDB" id="A0A9N9NXY9"/>
<organism evidence="1 2">
    <name type="scientific">Funneliformis caledonium</name>
    <dbReference type="NCBI Taxonomy" id="1117310"/>
    <lineage>
        <taxon>Eukaryota</taxon>
        <taxon>Fungi</taxon>
        <taxon>Fungi incertae sedis</taxon>
        <taxon>Mucoromycota</taxon>
        <taxon>Glomeromycotina</taxon>
        <taxon>Glomeromycetes</taxon>
        <taxon>Glomerales</taxon>
        <taxon>Glomeraceae</taxon>
        <taxon>Funneliformis</taxon>
    </lineage>
</organism>
<protein>
    <submittedName>
        <fullName evidence="1">16640_t:CDS:1</fullName>
    </submittedName>
</protein>
<comment type="caution">
    <text evidence="1">The sequence shown here is derived from an EMBL/GenBank/DDBJ whole genome shotgun (WGS) entry which is preliminary data.</text>
</comment>
<proteinExistence type="predicted"/>
<keyword evidence="2" id="KW-1185">Reference proteome</keyword>
<dbReference type="Proteomes" id="UP000789570">
    <property type="component" value="Unassembled WGS sequence"/>
</dbReference>
<name>A0A9N9NXY9_9GLOM</name>
<dbReference type="EMBL" id="CAJVPQ010025508">
    <property type="protein sequence ID" value="CAG8766867.1"/>
    <property type="molecule type" value="Genomic_DNA"/>
</dbReference>
<feature type="non-terminal residue" evidence="1">
    <location>
        <position position="1"/>
    </location>
</feature>
<reference evidence="1" key="1">
    <citation type="submission" date="2021-06" db="EMBL/GenBank/DDBJ databases">
        <authorList>
            <person name="Kallberg Y."/>
            <person name="Tangrot J."/>
            <person name="Rosling A."/>
        </authorList>
    </citation>
    <scope>NUCLEOTIDE SEQUENCE</scope>
    <source>
        <strain evidence="1">UK204</strain>
    </source>
</reference>
<evidence type="ECO:0000313" key="1">
    <source>
        <dbReference type="EMBL" id="CAG8766867.1"/>
    </source>
</evidence>